<feature type="transmembrane region" description="Helical" evidence="7">
    <location>
        <begin position="83"/>
        <end position="106"/>
    </location>
</feature>
<feature type="compositionally biased region" description="Pro residues" evidence="6">
    <location>
        <begin position="285"/>
        <end position="302"/>
    </location>
</feature>
<dbReference type="Pfam" id="PF00892">
    <property type="entry name" value="EamA"/>
    <property type="match status" value="2"/>
</dbReference>
<feature type="transmembrane region" description="Helical" evidence="7">
    <location>
        <begin position="202"/>
        <end position="225"/>
    </location>
</feature>
<evidence type="ECO:0000313" key="10">
    <source>
        <dbReference type="Proteomes" id="UP000682416"/>
    </source>
</evidence>
<evidence type="ECO:0000256" key="7">
    <source>
        <dbReference type="SAM" id="Phobius"/>
    </source>
</evidence>
<dbReference type="SUPFAM" id="SSF103481">
    <property type="entry name" value="Multidrug resistance efflux transporter EmrE"/>
    <property type="match status" value="2"/>
</dbReference>
<dbReference type="GO" id="GO:0016020">
    <property type="term" value="C:membrane"/>
    <property type="evidence" value="ECO:0007669"/>
    <property type="project" value="UniProtKB-SubCell"/>
</dbReference>
<feature type="domain" description="EamA" evidence="8">
    <location>
        <begin position="140"/>
        <end position="274"/>
    </location>
</feature>
<dbReference type="InterPro" id="IPR050638">
    <property type="entry name" value="AA-Vitamin_Transporters"/>
</dbReference>
<dbReference type="PANTHER" id="PTHR32322">
    <property type="entry name" value="INNER MEMBRANE TRANSPORTER"/>
    <property type="match status" value="1"/>
</dbReference>
<dbReference type="InterPro" id="IPR000620">
    <property type="entry name" value="EamA_dom"/>
</dbReference>
<feature type="transmembrane region" description="Helical" evidence="7">
    <location>
        <begin position="57"/>
        <end position="77"/>
    </location>
</feature>
<dbReference type="KEGG" id="nec:KGD82_12075"/>
<evidence type="ECO:0000256" key="6">
    <source>
        <dbReference type="SAM" id="MobiDB-lite"/>
    </source>
</evidence>
<dbReference type="EMBL" id="CP074402">
    <property type="protein sequence ID" value="QVJ03255.1"/>
    <property type="molecule type" value="Genomic_DNA"/>
</dbReference>
<feature type="compositionally biased region" description="Basic and acidic residues" evidence="6">
    <location>
        <begin position="308"/>
        <end position="318"/>
    </location>
</feature>
<evidence type="ECO:0000256" key="2">
    <source>
        <dbReference type="ARBA" id="ARBA00007362"/>
    </source>
</evidence>
<keyword evidence="4 7" id="KW-1133">Transmembrane helix</keyword>
<evidence type="ECO:0000259" key="8">
    <source>
        <dbReference type="Pfam" id="PF00892"/>
    </source>
</evidence>
<keyword evidence="3 7" id="KW-0812">Transmembrane</keyword>
<dbReference type="Proteomes" id="UP000682416">
    <property type="component" value="Chromosome"/>
</dbReference>
<evidence type="ECO:0000313" key="9">
    <source>
        <dbReference type="EMBL" id="QVJ03255.1"/>
    </source>
</evidence>
<dbReference type="InterPro" id="IPR037185">
    <property type="entry name" value="EmrE-like"/>
</dbReference>
<feature type="region of interest" description="Disordered" evidence="6">
    <location>
        <begin position="281"/>
        <end position="318"/>
    </location>
</feature>
<reference evidence="9" key="1">
    <citation type="submission" date="2021-05" db="EMBL/GenBank/DDBJ databases">
        <authorList>
            <person name="Kaiqin L."/>
            <person name="Jian G."/>
        </authorList>
    </citation>
    <scope>NUCLEOTIDE SEQUENCE</scope>
    <source>
        <strain evidence="9">HDS5</strain>
    </source>
</reference>
<feature type="transmembrane region" description="Helical" evidence="7">
    <location>
        <begin position="232"/>
        <end position="253"/>
    </location>
</feature>
<comment type="subcellular location">
    <subcellularLocation>
        <location evidence="1">Membrane</location>
        <topology evidence="1">Multi-pass membrane protein</topology>
    </subcellularLocation>
</comment>
<feature type="transmembrane region" description="Helical" evidence="7">
    <location>
        <begin position="259"/>
        <end position="279"/>
    </location>
</feature>
<keyword evidence="5 7" id="KW-0472">Membrane</keyword>
<feature type="transmembrane region" description="Helical" evidence="7">
    <location>
        <begin position="169"/>
        <end position="190"/>
    </location>
</feature>
<dbReference type="PANTHER" id="PTHR32322:SF2">
    <property type="entry name" value="EAMA DOMAIN-CONTAINING PROTEIN"/>
    <property type="match status" value="1"/>
</dbReference>
<comment type="similarity">
    <text evidence="2">Belongs to the EamA transporter family.</text>
</comment>
<feature type="transmembrane region" description="Helical" evidence="7">
    <location>
        <begin position="30"/>
        <end position="45"/>
    </location>
</feature>
<evidence type="ECO:0000256" key="5">
    <source>
        <dbReference type="ARBA" id="ARBA00023136"/>
    </source>
</evidence>
<name>A0A975LCS1_9ACTN</name>
<evidence type="ECO:0000256" key="4">
    <source>
        <dbReference type="ARBA" id="ARBA00022989"/>
    </source>
</evidence>
<feature type="transmembrane region" description="Helical" evidence="7">
    <location>
        <begin position="113"/>
        <end position="132"/>
    </location>
</feature>
<gene>
    <name evidence="9" type="ORF">KGD82_12075</name>
</gene>
<evidence type="ECO:0000256" key="1">
    <source>
        <dbReference type="ARBA" id="ARBA00004141"/>
    </source>
</evidence>
<sequence>MAATVVLWAGFALSIRGIGASDLTALDAALLRFLTPLVVLAPWIPRAVRRVRHERPGVLLALCAGAGLPYFLLAAWGGSLTSAALVGIVIPGTVPLFVTVLAFALWRTRARPAQLGALVLIVLGAAVSVTAAVTPDQAAGVVILLCAGLVWSVYTLALRETTLDPVSAALVLCAPSALLAGVPVLLGLAPSALVGGAAPGDVLVYVAVQGVGVGVLAALCYATAIRGLGGPVAATLGALSPVVTLVVAVPLFGEPVTPATTVTLLLVLTGVVAFNLLGVRRPRPAEPSPAEPGPAVPRPAEPTPTEAGNRRPELETSC</sequence>
<accession>A0A975LCS1</accession>
<evidence type="ECO:0000256" key="3">
    <source>
        <dbReference type="ARBA" id="ARBA00022692"/>
    </source>
</evidence>
<feature type="transmembrane region" description="Helical" evidence="7">
    <location>
        <begin position="138"/>
        <end position="157"/>
    </location>
</feature>
<feature type="domain" description="EamA" evidence="8">
    <location>
        <begin position="3"/>
        <end position="129"/>
    </location>
</feature>
<keyword evidence="10" id="KW-1185">Reference proteome</keyword>
<protein>
    <submittedName>
        <fullName evidence="9">EamA family transporter</fullName>
    </submittedName>
</protein>
<organism evidence="9 10">
    <name type="scientific">Nocardiopsis eucommiae</name>
    <dbReference type="NCBI Taxonomy" id="2831970"/>
    <lineage>
        <taxon>Bacteria</taxon>
        <taxon>Bacillati</taxon>
        <taxon>Actinomycetota</taxon>
        <taxon>Actinomycetes</taxon>
        <taxon>Streptosporangiales</taxon>
        <taxon>Nocardiopsidaceae</taxon>
        <taxon>Nocardiopsis</taxon>
    </lineage>
</organism>
<proteinExistence type="inferred from homology"/>
<dbReference type="AlphaFoldDB" id="A0A975LCS1"/>